<dbReference type="Proteomes" id="UP001174936">
    <property type="component" value="Unassembled WGS sequence"/>
</dbReference>
<dbReference type="InterPro" id="IPR036396">
    <property type="entry name" value="Cyt_P450_sf"/>
</dbReference>
<protein>
    <submittedName>
        <fullName evidence="16">Cytochrome P450</fullName>
    </submittedName>
</protein>
<evidence type="ECO:0000256" key="14">
    <source>
        <dbReference type="RuleBase" id="RU000461"/>
    </source>
</evidence>
<evidence type="ECO:0000256" key="6">
    <source>
        <dbReference type="ARBA" id="ARBA00022723"/>
    </source>
</evidence>
<dbReference type="GO" id="GO:0005506">
    <property type="term" value="F:iron ion binding"/>
    <property type="evidence" value="ECO:0007669"/>
    <property type="project" value="InterPro"/>
</dbReference>
<dbReference type="SUPFAM" id="SSF48264">
    <property type="entry name" value="Cytochrome P450"/>
    <property type="match status" value="1"/>
</dbReference>
<dbReference type="InterPro" id="IPR050364">
    <property type="entry name" value="Cytochrome_P450_fung"/>
</dbReference>
<evidence type="ECO:0000256" key="7">
    <source>
        <dbReference type="ARBA" id="ARBA00022824"/>
    </source>
</evidence>
<evidence type="ECO:0000256" key="2">
    <source>
        <dbReference type="ARBA" id="ARBA00004174"/>
    </source>
</evidence>
<keyword evidence="7" id="KW-0256">Endoplasmic reticulum</keyword>
<dbReference type="PANTHER" id="PTHR46300:SF2">
    <property type="entry name" value="CYTOCHROME P450 MONOOXYGENASE ALNH-RELATED"/>
    <property type="match status" value="1"/>
</dbReference>
<keyword evidence="8" id="KW-0492">Microsome</keyword>
<evidence type="ECO:0000256" key="4">
    <source>
        <dbReference type="ARBA" id="ARBA00010617"/>
    </source>
</evidence>
<dbReference type="InterPro" id="IPR001128">
    <property type="entry name" value="Cyt_P450"/>
</dbReference>
<keyword evidence="9 14" id="KW-0560">Oxidoreductase</keyword>
<feature type="compositionally biased region" description="Basic and acidic residues" evidence="15">
    <location>
        <begin position="396"/>
        <end position="414"/>
    </location>
</feature>
<name>A0AA39YTC0_9PEZI</name>
<dbReference type="PROSITE" id="PS00086">
    <property type="entry name" value="CYTOCHROME_P450"/>
    <property type="match status" value="1"/>
</dbReference>
<evidence type="ECO:0000313" key="17">
    <source>
        <dbReference type="Proteomes" id="UP001174936"/>
    </source>
</evidence>
<reference evidence="16" key="1">
    <citation type="submission" date="2023-06" db="EMBL/GenBank/DDBJ databases">
        <title>Genome-scale phylogeny and comparative genomics of the fungal order Sordariales.</title>
        <authorList>
            <consortium name="Lawrence Berkeley National Laboratory"/>
            <person name="Hensen N."/>
            <person name="Bonometti L."/>
            <person name="Westerberg I."/>
            <person name="Brannstrom I.O."/>
            <person name="Guillou S."/>
            <person name="Cros-Aarteil S."/>
            <person name="Calhoun S."/>
            <person name="Haridas S."/>
            <person name="Kuo A."/>
            <person name="Mondo S."/>
            <person name="Pangilinan J."/>
            <person name="Riley R."/>
            <person name="Labutti K."/>
            <person name="Andreopoulos B."/>
            <person name="Lipzen A."/>
            <person name="Chen C."/>
            <person name="Yanf M."/>
            <person name="Daum C."/>
            <person name="Ng V."/>
            <person name="Clum A."/>
            <person name="Steindorff A."/>
            <person name="Ohm R."/>
            <person name="Martin F."/>
            <person name="Silar P."/>
            <person name="Natvig D."/>
            <person name="Lalanne C."/>
            <person name="Gautier V."/>
            <person name="Ament-Velasquez S.L."/>
            <person name="Kruys A."/>
            <person name="Hutchinson M.I."/>
            <person name="Powell A.J."/>
            <person name="Barry K."/>
            <person name="Miller A.N."/>
            <person name="Grigoriev I.V."/>
            <person name="Debuchy R."/>
            <person name="Gladieux P."/>
            <person name="Thoren M.H."/>
            <person name="Johannesson H."/>
        </authorList>
    </citation>
    <scope>NUCLEOTIDE SEQUENCE</scope>
    <source>
        <strain evidence="16">SMH2532-1</strain>
    </source>
</reference>
<evidence type="ECO:0000313" key="16">
    <source>
        <dbReference type="EMBL" id="KAK0657820.1"/>
    </source>
</evidence>
<evidence type="ECO:0000256" key="1">
    <source>
        <dbReference type="ARBA" id="ARBA00001971"/>
    </source>
</evidence>
<evidence type="ECO:0000256" key="15">
    <source>
        <dbReference type="SAM" id="MobiDB-lite"/>
    </source>
</evidence>
<dbReference type="EMBL" id="JAULSV010000001">
    <property type="protein sequence ID" value="KAK0657820.1"/>
    <property type="molecule type" value="Genomic_DNA"/>
</dbReference>
<evidence type="ECO:0000256" key="5">
    <source>
        <dbReference type="ARBA" id="ARBA00022617"/>
    </source>
</evidence>
<dbReference type="Pfam" id="PF00067">
    <property type="entry name" value="p450"/>
    <property type="match status" value="1"/>
</dbReference>
<evidence type="ECO:0000256" key="10">
    <source>
        <dbReference type="ARBA" id="ARBA00023004"/>
    </source>
</evidence>
<dbReference type="PANTHER" id="PTHR46300">
    <property type="entry name" value="P450, PUTATIVE (EUROFUNG)-RELATED-RELATED"/>
    <property type="match status" value="1"/>
</dbReference>
<feature type="binding site" description="axial binding residue" evidence="13">
    <location>
        <position position="441"/>
    </location>
    <ligand>
        <name>heme</name>
        <dbReference type="ChEBI" id="CHEBI:30413"/>
    </ligand>
    <ligandPart>
        <name>Fe</name>
        <dbReference type="ChEBI" id="CHEBI:18248"/>
    </ligandPart>
</feature>
<dbReference type="AlphaFoldDB" id="A0AA39YTC0"/>
<sequence>MAALLNYLPYVVGVAILIRLLMTGRRPKNFPPGPPTLPIIGNLHQMPTRDAHLQFEKWAREYGPVYSLILGTKVMVVLSSDQAVKELLDKKSNMYSHRQEMYVGQTLCSGDLRILMMGYTPRWRMCRKLVHTLLNISAAKSYVPYQILENKQMLYEMLTKPESFLHNIRRYSNALTTTMVFGWRTPTYEDEKMKQLFDGFSEFADLNQTGIAALVDFFPWMRYLPEFMIPVQKKAREMHKKEKALYLGHWLKAKEDTLNGTITRCFSEELVQAQKTEGFDDAQASYITGTLLEAGSDTTSSTLYAFVQAMLLYPEVQRKAQEEIDRVVGKDRLPTMEDEPNLQYIRSIVKESLRWMPTTIMGAVPHAVNQDDYYNGYLIPKNAGVVNNVWAIHMDPKRHPDPRRFEPDRYKDDFQSLGDAAASPDASKRDQFTFGAGRRICPGIHVAERSLFLGVSRMIWGFDIKPAKDANGKDIIPDQEKLTQGFVCMPEQFPASITPRDEHRAKIITDEWKAAEEECLDPVTKQWKQSPLGVSLGRTRSKA</sequence>
<evidence type="ECO:0000256" key="11">
    <source>
        <dbReference type="ARBA" id="ARBA00023033"/>
    </source>
</evidence>
<dbReference type="InterPro" id="IPR017972">
    <property type="entry name" value="Cyt_P450_CS"/>
</dbReference>
<evidence type="ECO:0000256" key="8">
    <source>
        <dbReference type="ARBA" id="ARBA00022848"/>
    </source>
</evidence>
<dbReference type="GO" id="GO:0004497">
    <property type="term" value="F:monooxygenase activity"/>
    <property type="evidence" value="ECO:0007669"/>
    <property type="project" value="UniProtKB-KW"/>
</dbReference>
<dbReference type="FunFam" id="1.10.630.10:FF:000238">
    <property type="entry name" value="Cytochrome P450 2A6"/>
    <property type="match status" value="1"/>
</dbReference>
<keyword evidence="6 13" id="KW-0479">Metal-binding</keyword>
<dbReference type="InterPro" id="IPR002401">
    <property type="entry name" value="Cyt_P450_E_grp-I"/>
</dbReference>
<comment type="subcellular location">
    <subcellularLocation>
        <location evidence="3">Endoplasmic reticulum membrane</location>
        <topology evidence="3">Peripheral membrane protein</topology>
    </subcellularLocation>
    <subcellularLocation>
        <location evidence="2">Microsome membrane</location>
        <topology evidence="2">Peripheral membrane protein</topology>
    </subcellularLocation>
</comment>
<keyword evidence="12" id="KW-0472">Membrane</keyword>
<comment type="cofactor">
    <cofactor evidence="1 13">
        <name>heme</name>
        <dbReference type="ChEBI" id="CHEBI:30413"/>
    </cofactor>
</comment>
<accession>A0AA39YTC0</accession>
<keyword evidence="11 14" id="KW-0503">Monooxygenase</keyword>
<comment type="caution">
    <text evidence="16">The sequence shown here is derived from an EMBL/GenBank/DDBJ whole genome shotgun (WGS) entry which is preliminary data.</text>
</comment>
<keyword evidence="10 13" id="KW-0408">Iron</keyword>
<dbReference type="CDD" id="cd11065">
    <property type="entry name" value="CYP64-like"/>
    <property type="match status" value="1"/>
</dbReference>
<dbReference type="GO" id="GO:0005789">
    <property type="term" value="C:endoplasmic reticulum membrane"/>
    <property type="evidence" value="ECO:0007669"/>
    <property type="project" value="UniProtKB-SubCell"/>
</dbReference>
<gene>
    <name evidence="16" type="ORF">B0T16DRAFT_453247</name>
</gene>
<dbReference type="GO" id="GO:0016705">
    <property type="term" value="F:oxidoreductase activity, acting on paired donors, with incorporation or reduction of molecular oxygen"/>
    <property type="evidence" value="ECO:0007669"/>
    <property type="project" value="InterPro"/>
</dbReference>
<evidence type="ECO:0000256" key="9">
    <source>
        <dbReference type="ARBA" id="ARBA00023002"/>
    </source>
</evidence>
<evidence type="ECO:0000256" key="13">
    <source>
        <dbReference type="PIRSR" id="PIRSR602401-1"/>
    </source>
</evidence>
<proteinExistence type="inferred from homology"/>
<evidence type="ECO:0000256" key="12">
    <source>
        <dbReference type="ARBA" id="ARBA00023136"/>
    </source>
</evidence>
<organism evidence="16 17">
    <name type="scientific">Cercophora newfieldiana</name>
    <dbReference type="NCBI Taxonomy" id="92897"/>
    <lineage>
        <taxon>Eukaryota</taxon>
        <taxon>Fungi</taxon>
        <taxon>Dikarya</taxon>
        <taxon>Ascomycota</taxon>
        <taxon>Pezizomycotina</taxon>
        <taxon>Sordariomycetes</taxon>
        <taxon>Sordariomycetidae</taxon>
        <taxon>Sordariales</taxon>
        <taxon>Lasiosphaeriaceae</taxon>
        <taxon>Cercophora</taxon>
    </lineage>
</organism>
<feature type="region of interest" description="Disordered" evidence="15">
    <location>
        <begin position="396"/>
        <end position="427"/>
    </location>
</feature>
<comment type="similarity">
    <text evidence="4 14">Belongs to the cytochrome P450 family.</text>
</comment>
<dbReference type="GO" id="GO:0020037">
    <property type="term" value="F:heme binding"/>
    <property type="evidence" value="ECO:0007669"/>
    <property type="project" value="InterPro"/>
</dbReference>
<keyword evidence="17" id="KW-1185">Reference proteome</keyword>
<dbReference type="PRINTS" id="PR00463">
    <property type="entry name" value="EP450I"/>
</dbReference>
<evidence type="ECO:0000256" key="3">
    <source>
        <dbReference type="ARBA" id="ARBA00004406"/>
    </source>
</evidence>
<dbReference type="PRINTS" id="PR00385">
    <property type="entry name" value="P450"/>
</dbReference>
<dbReference type="Gene3D" id="1.10.630.10">
    <property type="entry name" value="Cytochrome P450"/>
    <property type="match status" value="1"/>
</dbReference>
<keyword evidence="5 13" id="KW-0349">Heme</keyword>